<sequence length="424" mass="46244">MRTRRANYPSPTDGITFSIKPVQKRRRQMVNDTDERSYKVSRISYSRKWSVVGFDALPDDLLIAIITFVGSTASSPADLVNSMLTCRRFCAAATHPQVLAHSALSALEVKASRWSDGAHRFLKRCADAGNVEASYTLGMIRFYCLSSRGGGASLMAKAAIASHSFALHSLAVIQFNGSGGTRKDKDLKAGVALCARAASLGHVDAMRELGHCLQDGYGVIKNVHEGRRLLLEANAREAAAAAMAASPRSFVGRVLQTTANMRGVSCPHHRMPLQSVLDKADAIQRAFLDHAGFSVGDSADRHPVLRLFQNSGCSLLSDFGCNVPPPKLHVATSFLVDWFAVHTPACGLRLCSHANCGRPETRKHEFRRCSACGTVNYCSRACQALDWKTRHKYDCRPAAEWGERDDNFIAVDGNEAAFEDIVDS</sequence>
<gene>
    <name evidence="1" type="ORF">O6H91_06G002800</name>
</gene>
<dbReference type="EMBL" id="CM055097">
    <property type="protein sequence ID" value="KAJ7551173.1"/>
    <property type="molecule type" value="Genomic_DNA"/>
</dbReference>
<organism evidence="1 2">
    <name type="scientific">Diphasiastrum complanatum</name>
    <name type="common">Issler's clubmoss</name>
    <name type="synonym">Lycopodium complanatum</name>
    <dbReference type="NCBI Taxonomy" id="34168"/>
    <lineage>
        <taxon>Eukaryota</taxon>
        <taxon>Viridiplantae</taxon>
        <taxon>Streptophyta</taxon>
        <taxon>Embryophyta</taxon>
        <taxon>Tracheophyta</taxon>
        <taxon>Lycopodiopsida</taxon>
        <taxon>Lycopodiales</taxon>
        <taxon>Lycopodiaceae</taxon>
        <taxon>Lycopodioideae</taxon>
        <taxon>Diphasiastrum</taxon>
    </lineage>
</organism>
<evidence type="ECO:0000313" key="2">
    <source>
        <dbReference type="Proteomes" id="UP001162992"/>
    </source>
</evidence>
<reference evidence="2" key="1">
    <citation type="journal article" date="2024" name="Proc. Natl. Acad. Sci. U.S.A.">
        <title>Extraordinary preservation of gene collinearity over three hundred million years revealed in homosporous lycophytes.</title>
        <authorList>
            <person name="Li C."/>
            <person name="Wickell D."/>
            <person name="Kuo L.Y."/>
            <person name="Chen X."/>
            <person name="Nie B."/>
            <person name="Liao X."/>
            <person name="Peng D."/>
            <person name="Ji J."/>
            <person name="Jenkins J."/>
            <person name="Williams M."/>
            <person name="Shu S."/>
            <person name="Plott C."/>
            <person name="Barry K."/>
            <person name="Rajasekar S."/>
            <person name="Grimwood J."/>
            <person name="Han X."/>
            <person name="Sun S."/>
            <person name="Hou Z."/>
            <person name="He W."/>
            <person name="Dai G."/>
            <person name="Sun C."/>
            <person name="Schmutz J."/>
            <person name="Leebens-Mack J.H."/>
            <person name="Li F.W."/>
            <person name="Wang L."/>
        </authorList>
    </citation>
    <scope>NUCLEOTIDE SEQUENCE [LARGE SCALE GENOMIC DNA]</scope>
    <source>
        <strain evidence="2">cv. PW_Plant_1</strain>
    </source>
</reference>
<dbReference type="Proteomes" id="UP001162992">
    <property type="component" value="Chromosome 6"/>
</dbReference>
<keyword evidence="2" id="KW-1185">Reference proteome</keyword>
<evidence type="ECO:0000313" key="1">
    <source>
        <dbReference type="EMBL" id="KAJ7551173.1"/>
    </source>
</evidence>
<name>A0ACC2DA14_DIPCM</name>
<protein>
    <submittedName>
        <fullName evidence="1">Uncharacterized protein</fullName>
    </submittedName>
</protein>
<comment type="caution">
    <text evidence="1">The sequence shown here is derived from an EMBL/GenBank/DDBJ whole genome shotgun (WGS) entry which is preliminary data.</text>
</comment>
<proteinExistence type="predicted"/>
<accession>A0ACC2DA14</accession>